<protein>
    <submittedName>
        <fullName evidence="3">Uncharacterized protein</fullName>
    </submittedName>
</protein>
<keyword evidence="1" id="KW-0175">Coiled coil</keyword>
<feature type="region of interest" description="Disordered" evidence="2">
    <location>
        <begin position="1"/>
        <end position="124"/>
    </location>
</feature>
<feature type="coiled-coil region" evidence="1">
    <location>
        <begin position="141"/>
        <end position="196"/>
    </location>
</feature>
<comment type="caution">
    <text evidence="3">The sequence shown here is derived from an EMBL/GenBank/DDBJ whole genome shotgun (WGS) entry which is preliminary data.</text>
</comment>
<dbReference type="GeneID" id="85463721"/>
<evidence type="ECO:0000256" key="1">
    <source>
        <dbReference type="SAM" id="Coils"/>
    </source>
</evidence>
<feature type="compositionally biased region" description="Basic and acidic residues" evidence="2">
    <location>
        <begin position="17"/>
        <end position="44"/>
    </location>
</feature>
<feature type="compositionally biased region" description="Polar residues" evidence="2">
    <location>
        <begin position="62"/>
        <end position="72"/>
    </location>
</feature>
<accession>A0AAJ0AQM1</accession>
<dbReference type="EMBL" id="JAHMHR010000013">
    <property type="protein sequence ID" value="KAK1687887.1"/>
    <property type="molecule type" value="Genomic_DNA"/>
</dbReference>
<gene>
    <name evidence="3" type="ORF">BDP55DRAFT_726798</name>
</gene>
<evidence type="ECO:0000256" key="2">
    <source>
        <dbReference type="SAM" id="MobiDB-lite"/>
    </source>
</evidence>
<feature type="compositionally biased region" description="Basic residues" evidence="2">
    <location>
        <begin position="1"/>
        <end position="16"/>
    </location>
</feature>
<dbReference type="AlphaFoldDB" id="A0AAJ0AQM1"/>
<dbReference type="Proteomes" id="UP001224890">
    <property type="component" value="Unassembled WGS sequence"/>
</dbReference>
<keyword evidence="4" id="KW-1185">Reference proteome</keyword>
<dbReference type="RefSeq" id="XP_060431582.1">
    <property type="nucleotide sequence ID" value="XM_060579195.1"/>
</dbReference>
<proteinExistence type="predicted"/>
<sequence>MSRRRRLPANHRRVRLSRPEDVDMSERAQARGAEYEERMRKKEEEAEATASSSRVRVDNVDDPTQTSNNAPGTTAAHDGHQATGTHIIKRKHDEPSEQSRKRREAPAAASVEPSGGGPAESLKARFTTATDQFWIAEEERNQANADKLEASERKCEELRQKIAEVTQDRATQARRIAEMAQENARLAQEVATLKANPCI</sequence>
<name>A0AAJ0AQM1_9PEZI</name>
<evidence type="ECO:0000313" key="3">
    <source>
        <dbReference type="EMBL" id="KAK1687887.1"/>
    </source>
</evidence>
<reference evidence="3" key="1">
    <citation type="submission" date="2021-06" db="EMBL/GenBank/DDBJ databases">
        <title>Comparative genomics, transcriptomics and evolutionary studies reveal genomic signatures of adaptation to plant cell wall in hemibiotrophic fungi.</title>
        <authorList>
            <consortium name="DOE Joint Genome Institute"/>
            <person name="Baroncelli R."/>
            <person name="Diaz J.F."/>
            <person name="Benocci T."/>
            <person name="Peng M."/>
            <person name="Battaglia E."/>
            <person name="Haridas S."/>
            <person name="Andreopoulos W."/>
            <person name="Labutti K."/>
            <person name="Pangilinan J."/>
            <person name="Floch G.L."/>
            <person name="Makela M.R."/>
            <person name="Henrissat B."/>
            <person name="Grigoriev I.V."/>
            <person name="Crouch J.A."/>
            <person name="De Vries R.P."/>
            <person name="Sukno S.A."/>
            <person name="Thon M.R."/>
        </authorList>
    </citation>
    <scope>NUCLEOTIDE SEQUENCE</scope>
    <source>
        <strain evidence="3">CBS 193.32</strain>
    </source>
</reference>
<organism evidence="3 4">
    <name type="scientific">Colletotrichum godetiae</name>
    <dbReference type="NCBI Taxonomy" id="1209918"/>
    <lineage>
        <taxon>Eukaryota</taxon>
        <taxon>Fungi</taxon>
        <taxon>Dikarya</taxon>
        <taxon>Ascomycota</taxon>
        <taxon>Pezizomycotina</taxon>
        <taxon>Sordariomycetes</taxon>
        <taxon>Hypocreomycetidae</taxon>
        <taxon>Glomerellales</taxon>
        <taxon>Glomerellaceae</taxon>
        <taxon>Colletotrichum</taxon>
        <taxon>Colletotrichum acutatum species complex</taxon>
    </lineage>
</organism>
<evidence type="ECO:0000313" key="4">
    <source>
        <dbReference type="Proteomes" id="UP001224890"/>
    </source>
</evidence>